<feature type="region of interest" description="Disordered" evidence="1">
    <location>
        <begin position="222"/>
        <end position="442"/>
    </location>
</feature>
<feature type="compositionally biased region" description="Low complexity" evidence="1">
    <location>
        <begin position="299"/>
        <end position="319"/>
    </location>
</feature>
<feature type="compositionally biased region" description="Low complexity" evidence="1">
    <location>
        <begin position="227"/>
        <end position="242"/>
    </location>
</feature>
<name>W2NJR5_PHYNI</name>
<reference evidence="3" key="1">
    <citation type="submission" date="2013-11" db="EMBL/GenBank/DDBJ databases">
        <title>The Genome Sequence of Phytophthora parasitica IAC_01/95.</title>
        <authorList>
            <consortium name="The Broad Institute Genomics Platform"/>
            <person name="Russ C."/>
            <person name="Tyler B."/>
            <person name="Panabieres F."/>
            <person name="Shan W."/>
            <person name="Tripathy S."/>
            <person name="Grunwald N."/>
            <person name="Machado M."/>
            <person name="Johnson C.S."/>
            <person name="Arredondo F."/>
            <person name="Hong C."/>
            <person name="Coffey M."/>
            <person name="Young S.K."/>
            <person name="Zeng Q."/>
            <person name="Gargeya S."/>
            <person name="Fitzgerald M."/>
            <person name="Abouelleil A."/>
            <person name="Alvarado L."/>
            <person name="Chapman S.B."/>
            <person name="Gainer-Dewar J."/>
            <person name="Goldberg J."/>
            <person name="Griggs A."/>
            <person name="Gujja S."/>
            <person name="Hansen M."/>
            <person name="Howarth C."/>
            <person name="Imamovic A."/>
            <person name="Ireland A."/>
            <person name="Larimer J."/>
            <person name="McCowan C."/>
            <person name="Murphy C."/>
            <person name="Pearson M."/>
            <person name="Poon T.W."/>
            <person name="Priest M."/>
            <person name="Roberts A."/>
            <person name="Saif S."/>
            <person name="Shea T."/>
            <person name="Sykes S."/>
            <person name="Wortman J."/>
            <person name="Nusbaum C."/>
            <person name="Birren B."/>
        </authorList>
    </citation>
    <scope>NUCLEOTIDE SEQUENCE [LARGE SCALE GENOMIC DNA]</scope>
    <source>
        <strain evidence="3">IAC_01/95</strain>
    </source>
</reference>
<keyword evidence="2" id="KW-0732">Signal</keyword>
<feature type="chain" id="PRO_5004820809" description="CBM1 domain-containing protein" evidence="2">
    <location>
        <begin position="24"/>
        <end position="442"/>
    </location>
</feature>
<evidence type="ECO:0008006" key="4">
    <source>
        <dbReference type="Google" id="ProtNLM"/>
    </source>
</evidence>
<feature type="compositionally biased region" description="Low complexity" evidence="1">
    <location>
        <begin position="263"/>
        <end position="285"/>
    </location>
</feature>
<dbReference type="EMBL" id="KI692262">
    <property type="protein sequence ID" value="ETM48821.1"/>
    <property type="molecule type" value="Genomic_DNA"/>
</dbReference>
<feature type="non-terminal residue" evidence="3">
    <location>
        <position position="442"/>
    </location>
</feature>
<feature type="compositionally biased region" description="Low complexity" evidence="1">
    <location>
        <begin position="329"/>
        <end position="442"/>
    </location>
</feature>
<evidence type="ECO:0000256" key="2">
    <source>
        <dbReference type="SAM" id="SignalP"/>
    </source>
</evidence>
<feature type="signal peptide" evidence="2">
    <location>
        <begin position="1"/>
        <end position="23"/>
    </location>
</feature>
<dbReference type="Proteomes" id="UP000054532">
    <property type="component" value="Unassembled WGS sequence"/>
</dbReference>
<sequence length="442" mass="45845">MRRTQLAATAALIQSAVTVTASARSPDIRDVLNSVAVDLFLDVPGQVHIGMYKQVSDDLYIRDLPWVNVYFSLQHLLLDETPESLVKWQFRGYKCKGGDRVCSEFTAAKLESDRDQGRSHRSQVPHIIARQSPMTDDERRLQFEDPEVVAPPSFSTQRAYYGCAYTNGGSMWCCEESNQGSGGPYCWSMSTCTEEWSAWNQQNIICCTESAGDCELTYKPPMPTATPAPTTTTAPSTTSPPATEDPFGEIPILVDTTPPPTSAAPTAAPATSAPVTTSPVTSPPATEDPFGEIPILADTPAPATSAPTTPEPETSAPETQAPVTSAPVTSAPETPEPETSAPETQTPATSAPVTSAPETPAPTTSAPVTSAPVTSASATSAPVTSGPVTSAPETSAPTTSAPVTSAPATSAPATSAPVTSAPVTSAPETPAPTTSAPVTSAP</sequence>
<organism evidence="3">
    <name type="scientific">Phytophthora nicotianae</name>
    <name type="common">Potato buckeye rot agent</name>
    <name type="synonym">Phytophthora parasitica</name>
    <dbReference type="NCBI Taxonomy" id="4792"/>
    <lineage>
        <taxon>Eukaryota</taxon>
        <taxon>Sar</taxon>
        <taxon>Stramenopiles</taxon>
        <taxon>Oomycota</taxon>
        <taxon>Peronosporomycetes</taxon>
        <taxon>Peronosporales</taxon>
        <taxon>Peronosporaceae</taxon>
        <taxon>Phytophthora</taxon>
    </lineage>
</organism>
<evidence type="ECO:0000313" key="3">
    <source>
        <dbReference type="EMBL" id="ETM48821.1"/>
    </source>
</evidence>
<gene>
    <name evidence="3" type="ORF">L914_06709</name>
</gene>
<accession>W2NJR5</accession>
<proteinExistence type="predicted"/>
<protein>
    <recommendedName>
        <fullName evidence="4">CBM1 domain-containing protein</fullName>
    </recommendedName>
</protein>
<evidence type="ECO:0000256" key="1">
    <source>
        <dbReference type="SAM" id="MobiDB-lite"/>
    </source>
</evidence>
<dbReference type="AlphaFoldDB" id="W2NJR5"/>